<evidence type="ECO:0000256" key="3">
    <source>
        <dbReference type="ARBA" id="ARBA00022553"/>
    </source>
</evidence>
<dbReference type="CDD" id="cd09930">
    <property type="entry name" value="SH2_cSH2_p85_like"/>
    <property type="match status" value="1"/>
</dbReference>
<dbReference type="Gene3D" id="1.10.287.1490">
    <property type="match status" value="1"/>
</dbReference>
<keyword evidence="2 8" id="KW-0728">SH3 domain</keyword>
<dbReference type="Gene3D" id="2.30.30.40">
    <property type="entry name" value="SH3 Domains"/>
    <property type="match status" value="1"/>
</dbReference>
<dbReference type="FunFam" id="3.30.505.10:FF:000006">
    <property type="entry name" value="Phosphatidylinositol 3-kinase regulatory subunit alpha"/>
    <property type="match status" value="1"/>
</dbReference>
<keyword evidence="5 7" id="KW-0727">SH2 domain</keyword>
<keyword evidence="6" id="KW-0449">Lipoprotein</keyword>
<keyword evidence="4" id="KW-0677">Repeat</keyword>
<evidence type="ECO:0000256" key="6">
    <source>
        <dbReference type="ARBA" id="ARBA00023288"/>
    </source>
</evidence>
<dbReference type="FunFam" id="1.10.287.1490:FF:000001">
    <property type="entry name" value="Putative phosphatidylinositol 3-kinase regulatory subunit alpha"/>
    <property type="match status" value="1"/>
</dbReference>
<dbReference type="GO" id="GO:0008286">
    <property type="term" value="P:insulin receptor signaling pathway"/>
    <property type="evidence" value="ECO:0007669"/>
    <property type="project" value="TreeGrafter"/>
</dbReference>
<dbReference type="GO" id="GO:0005942">
    <property type="term" value="C:phosphatidylinositol 3-kinase complex"/>
    <property type="evidence" value="ECO:0007669"/>
    <property type="project" value="TreeGrafter"/>
</dbReference>
<feature type="coiled-coil region" evidence="9">
    <location>
        <begin position="484"/>
        <end position="518"/>
    </location>
</feature>
<keyword evidence="3" id="KW-0597">Phosphoprotein</keyword>
<dbReference type="InterPro" id="IPR000198">
    <property type="entry name" value="RhoGAP_dom"/>
</dbReference>
<dbReference type="InterPro" id="IPR036860">
    <property type="entry name" value="SH2_dom_sf"/>
</dbReference>
<dbReference type="PANTHER" id="PTHR10155">
    <property type="entry name" value="PHOSPHATIDYLINOSITOL 3-KINASE REGULATORY SUBUNIT"/>
    <property type="match status" value="1"/>
</dbReference>
<keyword evidence="14" id="KW-1185">Reference proteome</keyword>
<dbReference type="InterPro" id="IPR008936">
    <property type="entry name" value="Rho_GTPase_activation_prot"/>
</dbReference>
<evidence type="ECO:0000256" key="2">
    <source>
        <dbReference type="ARBA" id="ARBA00022443"/>
    </source>
</evidence>
<dbReference type="SUPFAM" id="SSF55550">
    <property type="entry name" value="SH2 domain"/>
    <property type="match status" value="2"/>
</dbReference>
<dbReference type="SMART" id="SM00252">
    <property type="entry name" value="SH2"/>
    <property type="match status" value="2"/>
</dbReference>
<dbReference type="InterPro" id="IPR001452">
    <property type="entry name" value="SH3_domain"/>
</dbReference>
<evidence type="ECO:0000313" key="14">
    <source>
        <dbReference type="Proteomes" id="UP000264820"/>
    </source>
</evidence>
<dbReference type="InterPro" id="IPR032498">
    <property type="entry name" value="PI3K_P85_iSH2"/>
</dbReference>
<evidence type="ECO:0000256" key="9">
    <source>
        <dbReference type="SAM" id="Coils"/>
    </source>
</evidence>
<dbReference type="STRING" id="109280.ENSHCOP00000018659"/>
<evidence type="ECO:0000259" key="10">
    <source>
        <dbReference type="PROSITE" id="PS50001"/>
    </source>
</evidence>
<dbReference type="InterPro" id="IPR044124">
    <property type="entry name" value="ISH2_PIK3R1"/>
</dbReference>
<dbReference type="PROSITE" id="PS50002">
    <property type="entry name" value="SH3"/>
    <property type="match status" value="1"/>
</dbReference>
<comment type="similarity">
    <text evidence="1">Belongs to the PI3K p85 subunit family.</text>
</comment>
<dbReference type="Gene3D" id="3.30.505.10">
    <property type="entry name" value="SH2 domain"/>
    <property type="match status" value="2"/>
</dbReference>
<dbReference type="InterPro" id="IPR035020">
    <property type="entry name" value="PI3kinase_P85_cSH2"/>
</dbReference>
<dbReference type="SMART" id="SM00326">
    <property type="entry name" value="SH3"/>
    <property type="match status" value="1"/>
</dbReference>
<dbReference type="GeneTree" id="ENSGT00940000155553"/>
<sequence>MSTEGYQYRALYDYKKEREEDIDLHAGDVLLVSKGALVGLASLSYTDGLEQRPEEIGWLPGFNETTQEKGDFPGTYVEYIGKKRISPPTPKPRPLRPLPVAPATLRAEADSDLEQGVWLLDLTEQFSLPETAPPHLARLLDAIEKKDPASVDLDQMELPALCDGLRRYLQDLPQPIVPTAVYAQLLHAAKEVSNPDECAQQLRRIASGAALPPQYWLALQCVLRHLARVCQSAAKNLLSARALGEIFSPLFFRQQSTRWETHVRIIEVLVASEWTESQAAPALPPKPPKPAPVPNNVQNNSMALQDAEWYWGDISREEVNEKLRDTADGTFLVRDASTKMHGDYTLTLRKGGNNNSVVELINHYRHESLAQYNPKLDVKLLYPVSKHQQDQVVKEDNIEAVGRKLCEYHQQYQEKNKEYDRLYEEYTRTSQEIQMKRTAIEAFNETIKIFEEQCQTQERYSKEYIEKFRREGNDKEIQRIVGNYEKLKSRISEIVDSKSRLEEDLKKQAADYREIDKRMNSIKPDLIQLRKTRDQYLMWLTQKGVRQKKLNEWLGIKNDNVEDQYSMVDDDEDLPHHDERSWKLGNINRLQAEALLQGKRDGTFLVRESSKAGCYACSVVVDGEVKHCVINKTSSGFGFAEPYNLYGSLKELVLHYQHTSLVQHNDSLNVTLAYPVYAQQRR</sequence>
<dbReference type="OMA" id="EMIDVQV"/>
<dbReference type="SMART" id="SM00324">
    <property type="entry name" value="RhoGAP"/>
    <property type="match status" value="1"/>
</dbReference>
<dbReference type="Pfam" id="PF00017">
    <property type="entry name" value="SH2"/>
    <property type="match status" value="2"/>
</dbReference>
<dbReference type="CDD" id="cd12924">
    <property type="entry name" value="iSH2_PIK3R1"/>
    <property type="match status" value="1"/>
</dbReference>
<protein>
    <submittedName>
        <fullName evidence="13">Phosphoinositide-3-kinase, regulatory subunit 1 (alpha)</fullName>
    </submittedName>
</protein>
<name>A0A3Q2YJW5_HIPCM</name>
<evidence type="ECO:0000256" key="1">
    <source>
        <dbReference type="ARBA" id="ARBA00009442"/>
    </source>
</evidence>
<feature type="domain" description="SH2" evidence="10">
    <location>
        <begin position="309"/>
        <end position="439"/>
    </location>
</feature>
<evidence type="ECO:0000256" key="7">
    <source>
        <dbReference type="PROSITE-ProRule" id="PRU00191"/>
    </source>
</evidence>
<dbReference type="Ensembl" id="ENSHCOT00000010694.1">
    <property type="protein sequence ID" value="ENSHCOP00000018659.1"/>
    <property type="gene ID" value="ENSHCOG00000003396.1"/>
</dbReference>
<dbReference type="PANTHER" id="PTHR10155:SF3">
    <property type="entry name" value="PHOSPHATIDYLINOSITOL 3-KINASE REGULATORY SUBUNIT ALPHA"/>
    <property type="match status" value="1"/>
</dbReference>
<dbReference type="Gene3D" id="1.10.555.10">
    <property type="entry name" value="Rho GTPase activation protein"/>
    <property type="match status" value="1"/>
</dbReference>
<dbReference type="InterPro" id="IPR000980">
    <property type="entry name" value="SH2"/>
</dbReference>
<dbReference type="SUPFAM" id="SSF48350">
    <property type="entry name" value="GTPase activation domain, GAP"/>
    <property type="match status" value="1"/>
</dbReference>
<dbReference type="PRINTS" id="PR00401">
    <property type="entry name" value="SH2DOMAIN"/>
</dbReference>
<evidence type="ECO:0000259" key="12">
    <source>
        <dbReference type="PROSITE" id="PS50238"/>
    </source>
</evidence>
<dbReference type="AlphaFoldDB" id="A0A3Q2YJW5"/>
<dbReference type="GO" id="GO:0046854">
    <property type="term" value="P:phosphatidylinositol phosphate biosynthetic process"/>
    <property type="evidence" value="ECO:0007669"/>
    <property type="project" value="TreeGrafter"/>
</dbReference>
<reference evidence="13" key="2">
    <citation type="submission" date="2025-09" db="UniProtKB">
        <authorList>
            <consortium name="Ensembl"/>
        </authorList>
    </citation>
    <scope>IDENTIFICATION</scope>
</reference>
<dbReference type="PROSITE" id="PS50238">
    <property type="entry name" value="RHOGAP"/>
    <property type="match status" value="1"/>
</dbReference>
<dbReference type="FunFam" id="2.30.30.40:FF:000075">
    <property type="entry name" value="phosphatidylinositol 3-kinase regulatory subunit alpha"/>
    <property type="match status" value="1"/>
</dbReference>
<proteinExistence type="inferred from homology"/>
<dbReference type="InterPro" id="IPR036028">
    <property type="entry name" value="SH3-like_dom_sf"/>
</dbReference>
<dbReference type="PRINTS" id="PR00678">
    <property type="entry name" value="PI3KINASEP85"/>
</dbReference>
<feature type="domain" description="SH2" evidence="10">
    <location>
        <begin position="582"/>
        <end position="676"/>
    </location>
</feature>
<evidence type="ECO:0000256" key="5">
    <source>
        <dbReference type="ARBA" id="ARBA00022999"/>
    </source>
</evidence>
<feature type="domain" description="Rho-GAP" evidence="12">
    <location>
        <begin position="93"/>
        <end position="277"/>
    </location>
</feature>
<dbReference type="GO" id="GO:0046935">
    <property type="term" value="F:1-phosphatidylinositol-3-kinase regulator activity"/>
    <property type="evidence" value="ECO:0007669"/>
    <property type="project" value="TreeGrafter"/>
</dbReference>
<accession>A0A3Q2YJW5</accession>
<dbReference type="Pfam" id="PF16454">
    <property type="entry name" value="PI3K_P85_iSH2"/>
    <property type="match status" value="1"/>
</dbReference>
<evidence type="ECO:0000256" key="4">
    <source>
        <dbReference type="ARBA" id="ARBA00022737"/>
    </source>
</evidence>
<organism evidence="13 14">
    <name type="scientific">Hippocampus comes</name>
    <name type="common">Tiger tail seahorse</name>
    <dbReference type="NCBI Taxonomy" id="109280"/>
    <lineage>
        <taxon>Eukaryota</taxon>
        <taxon>Metazoa</taxon>
        <taxon>Chordata</taxon>
        <taxon>Craniata</taxon>
        <taxon>Vertebrata</taxon>
        <taxon>Euteleostomi</taxon>
        <taxon>Actinopterygii</taxon>
        <taxon>Neopterygii</taxon>
        <taxon>Teleostei</taxon>
        <taxon>Neoteleostei</taxon>
        <taxon>Acanthomorphata</taxon>
        <taxon>Syngnathiaria</taxon>
        <taxon>Syngnathiformes</taxon>
        <taxon>Syngnathoidei</taxon>
        <taxon>Syngnathidae</taxon>
        <taxon>Hippocampus</taxon>
    </lineage>
</organism>
<dbReference type="SUPFAM" id="SSF50044">
    <property type="entry name" value="SH3-domain"/>
    <property type="match status" value="1"/>
</dbReference>
<reference evidence="13" key="1">
    <citation type="submission" date="2025-08" db="UniProtKB">
        <authorList>
            <consortium name="Ensembl"/>
        </authorList>
    </citation>
    <scope>IDENTIFICATION</scope>
</reference>
<feature type="domain" description="SH3" evidence="11">
    <location>
        <begin position="3"/>
        <end position="82"/>
    </location>
</feature>
<dbReference type="PROSITE" id="PS50001">
    <property type="entry name" value="SH2"/>
    <property type="match status" value="2"/>
</dbReference>
<dbReference type="Pfam" id="PF00620">
    <property type="entry name" value="RhoGAP"/>
    <property type="match status" value="1"/>
</dbReference>
<evidence type="ECO:0000259" key="11">
    <source>
        <dbReference type="PROSITE" id="PS50002"/>
    </source>
</evidence>
<evidence type="ECO:0000256" key="8">
    <source>
        <dbReference type="PROSITE-ProRule" id="PRU00192"/>
    </source>
</evidence>
<keyword evidence="9" id="KW-0175">Coiled coil</keyword>
<dbReference type="Proteomes" id="UP000264820">
    <property type="component" value="Unplaced"/>
</dbReference>
<evidence type="ECO:0000313" key="13">
    <source>
        <dbReference type="Ensembl" id="ENSHCOP00000018659.1"/>
    </source>
</evidence>